<feature type="transmembrane region" description="Helical" evidence="7">
    <location>
        <begin position="204"/>
        <end position="224"/>
    </location>
</feature>
<evidence type="ECO:0000256" key="7">
    <source>
        <dbReference type="SAM" id="Phobius"/>
    </source>
</evidence>
<keyword evidence="5 7" id="KW-1133">Transmembrane helix</keyword>
<dbReference type="PANTHER" id="PTHR33406">
    <property type="entry name" value="MEMBRANE PROTEIN MJ1562-RELATED"/>
    <property type="match status" value="1"/>
</dbReference>
<dbReference type="InterPro" id="IPR004869">
    <property type="entry name" value="MMPL_dom"/>
</dbReference>
<evidence type="ECO:0000256" key="6">
    <source>
        <dbReference type="ARBA" id="ARBA00023136"/>
    </source>
</evidence>
<dbReference type="EMBL" id="QJKF01000006">
    <property type="protein sequence ID" value="PXX63206.1"/>
    <property type="molecule type" value="Genomic_DNA"/>
</dbReference>
<feature type="transmembrane region" description="Helical" evidence="7">
    <location>
        <begin position="309"/>
        <end position="333"/>
    </location>
</feature>
<dbReference type="PANTHER" id="PTHR33406:SF11">
    <property type="entry name" value="MEMBRANE PROTEIN SCO6666-RELATED"/>
    <property type="match status" value="1"/>
</dbReference>
<dbReference type="SUPFAM" id="SSF82866">
    <property type="entry name" value="Multidrug efflux transporter AcrB transmembrane domain"/>
    <property type="match status" value="2"/>
</dbReference>
<gene>
    <name evidence="9" type="ORF">DFR70_106266</name>
</gene>
<evidence type="ECO:0000313" key="10">
    <source>
        <dbReference type="Proteomes" id="UP000247569"/>
    </source>
</evidence>
<dbReference type="AlphaFoldDB" id="A0A318K2E7"/>
<dbReference type="RefSeq" id="WP_040729700.1">
    <property type="nucleotide sequence ID" value="NZ_QJKF01000006.1"/>
</dbReference>
<comment type="similarity">
    <text evidence="2">Belongs to the resistance-nodulation-cell division (RND) (TC 2.A.6) family. MmpL subfamily.</text>
</comment>
<feature type="transmembrane region" description="Helical" evidence="7">
    <location>
        <begin position="572"/>
        <end position="591"/>
    </location>
</feature>
<sequence length="760" mass="79079">MLTRIAQITTRYPRAILLTAAALAILCGLFGATVAGHLKSAGFTSPDAESSQAARLLADNFDGAAPNYVLLVSSPSGVDAPAAKAVGLHLTEVLRARADVKGVQSYWTAPPTVASALRSTGGKDALVFAYLTGDDNQSQRAAGELTEQLAGTTDGVTVRQSGIAAVFHDVNSQITHDLAVAEGVAIPVSLVVLVLVFGSLIAAALPLTVGIFAILTTLAILRMFTQITDVSIYALNMTTAMSLALAIDYSLFIVSRYREELANGLDPAPATVRAVQTAGRTVLYSALTVALSLAVLSIFDIYFLRSFAYAGVAVVAAAAAAAIVILPAALVLLGHRVNSLDIRVPLRRMFGRSAPGPVTPLNPERSRWYRMVTWVSGHAVPVAIVLTAFFLALGSPFLSVKFGYPDDRVLPTSAASRQVGDVLRAEFPAANSGNNTTVVLDGYHGGPGPIGEYAKGLSRADGVSAVLSSAGVFVKGARMGGGPPGMANGTGEYLTVATQVDPFSPAGGAQLRELRAVPAPAQALFGGGAAVNADALDSLAKRLPLAIALIALATFAVLFLFTGSVVLPVKAILLNTLSLAAAFGAMIWVFQDGHLSGVLGFTAVGYMTPTMPILMFCLAFGMSMDYEVFLLSRIREEWLASGRVVDGVLVRTAQDNVHALAVGVAKTGRIFTAAAVLMAIVMGAMITSKVSFLQLMGLGLTLTVLADATLIRTMLAPALMKLMGTANWWAPAPLARLHARIGLREHDDPEPAAPVPAGRG</sequence>
<dbReference type="OrthoDB" id="7051771at2"/>
<feature type="domain" description="SSD" evidence="8">
    <location>
        <begin position="211"/>
        <end position="332"/>
    </location>
</feature>
<dbReference type="Proteomes" id="UP000247569">
    <property type="component" value="Unassembled WGS sequence"/>
</dbReference>
<comment type="subcellular location">
    <subcellularLocation>
        <location evidence="1">Cell membrane</location>
        <topology evidence="1">Multi-pass membrane protein</topology>
    </subcellularLocation>
</comment>
<dbReference type="PROSITE" id="PS50156">
    <property type="entry name" value="SSD"/>
    <property type="match status" value="1"/>
</dbReference>
<feature type="transmembrane region" description="Helical" evidence="7">
    <location>
        <begin position="230"/>
        <end position="254"/>
    </location>
</feature>
<dbReference type="Gene3D" id="1.20.1640.10">
    <property type="entry name" value="Multidrug efflux transporter AcrB transmembrane domain"/>
    <property type="match status" value="2"/>
</dbReference>
<feature type="transmembrane region" description="Helical" evidence="7">
    <location>
        <begin position="371"/>
        <end position="393"/>
    </location>
</feature>
<evidence type="ECO:0000259" key="8">
    <source>
        <dbReference type="PROSITE" id="PS50156"/>
    </source>
</evidence>
<evidence type="ECO:0000313" key="9">
    <source>
        <dbReference type="EMBL" id="PXX63206.1"/>
    </source>
</evidence>
<comment type="caution">
    <text evidence="9">The sequence shown here is derived from an EMBL/GenBank/DDBJ whole genome shotgun (WGS) entry which is preliminary data.</text>
</comment>
<evidence type="ECO:0000256" key="2">
    <source>
        <dbReference type="ARBA" id="ARBA00010157"/>
    </source>
</evidence>
<keyword evidence="3" id="KW-1003">Cell membrane</keyword>
<keyword evidence="4 7" id="KW-0812">Transmembrane</keyword>
<keyword evidence="10" id="KW-1185">Reference proteome</keyword>
<protein>
    <submittedName>
        <fullName evidence="9">RND superfamily putative drug exporter</fullName>
    </submittedName>
</protein>
<accession>A0A318K2E7</accession>
<evidence type="ECO:0000256" key="5">
    <source>
        <dbReference type="ARBA" id="ARBA00022989"/>
    </source>
</evidence>
<proteinExistence type="inferred from homology"/>
<feature type="transmembrane region" description="Helical" evidence="7">
    <location>
        <begin position="282"/>
        <end position="303"/>
    </location>
</feature>
<dbReference type="InterPro" id="IPR050545">
    <property type="entry name" value="Mycobact_MmpL"/>
</dbReference>
<evidence type="ECO:0000256" key="1">
    <source>
        <dbReference type="ARBA" id="ARBA00004651"/>
    </source>
</evidence>
<feature type="transmembrane region" description="Helical" evidence="7">
    <location>
        <begin position="670"/>
        <end position="686"/>
    </location>
</feature>
<evidence type="ECO:0000256" key="4">
    <source>
        <dbReference type="ARBA" id="ARBA00022692"/>
    </source>
</evidence>
<evidence type="ECO:0000256" key="3">
    <source>
        <dbReference type="ARBA" id="ARBA00022475"/>
    </source>
</evidence>
<dbReference type="InterPro" id="IPR000731">
    <property type="entry name" value="SSD"/>
</dbReference>
<feature type="transmembrane region" description="Helical" evidence="7">
    <location>
        <begin position="692"/>
        <end position="711"/>
    </location>
</feature>
<name>A0A318K2E7_9NOCA</name>
<reference evidence="9 10" key="1">
    <citation type="submission" date="2018-05" db="EMBL/GenBank/DDBJ databases">
        <title>Genomic Encyclopedia of Type Strains, Phase IV (KMG-IV): sequencing the most valuable type-strain genomes for metagenomic binning, comparative biology and taxonomic classification.</title>
        <authorList>
            <person name="Goeker M."/>
        </authorList>
    </citation>
    <scope>NUCLEOTIDE SEQUENCE [LARGE SCALE GENOMIC DNA]</scope>
    <source>
        <strain evidence="9 10">DSM 44704</strain>
    </source>
</reference>
<organism evidence="9 10">
    <name type="scientific">Nocardia tenerifensis</name>
    <dbReference type="NCBI Taxonomy" id="228006"/>
    <lineage>
        <taxon>Bacteria</taxon>
        <taxon>Bacillati</taxon>
        <taxon>Actinomycetota</taxon>
        <taxon>Actinomycetes</taxon>
        <taxon>Mycobacteriales</taxon>
        <taxon>Nocardiaceae</taxon>
        <taxon>Nocardia</taxon>
    </lineage>
</organism>
<keyword evidence="6 7" id="KW-0472">Membrane</keyword>
<dbReference type="GO" id="GO:0005886">
    <property type="term" value="C:plasma membrane"/>
    <property type="evidence" value="ECO:0007669"/>
    <property type="project" value="UniProtKB-SubCell"/>
</dbReference>
<feature type="transmembrane region" description="Helical" evidence="7">
    <location>
        <begin position="545"/>
        <end position="567"/>
    </location>
</feature>
<feature type="transmembrane region" description="Helical" evidence="7">
    <location>
        <begin position="178"/>
        <end position="197"/>
    </location>
</feature>
<dbReference type="Pfam" id="PF03176">
    <property type="entry name" value="MMPL"/>
    <property type="match status" value="2"/>
</dbReference>